<gene>
    <name evidence="2" type="ORF">AVDCRST_MAG69-2017</name>
</gene>
<proteinExistence type="predicted"/>
<reference evidence="2" key="1">
    <citation type="submission" date="2020-02" db="EMBL/GenBank/DDBJ databases">
        <authorList>
            <person name="Meier V. D."/>
        </authorList>
    </citation>
    <scope>NUCLEOTIDE SEQUENCE</scope>
    <source>
        <strain evidence="2">AVDCRST_MAG69</strain>
    </source>
</reference>
<evidence type="ECO:0000313" key="2">
    <source>
        <dbReference type="EMBL" id="CAA9503547.1"/>
    </source>
</evidence>
<sequence length="94" mass="9280">CIANRPMRGRSRIARLARHSAHGGGSSPCPTSRHSSHGLTTSPRGAVVASAPSVATSCAPIAAVVNASAVAPGAPASARRVPVAAWSPVVHADA</sequence>
<dbReference type="AlphaFoldDB" id="A0A6J4SRT8"/>
<evidence type="ECO:0000256" key="1">
    <source>
        <dbReference type="SAM" id="MobiDB-lite"/>
    </source>
</evidence>
<feature type="compositionally biased region" description="Polar residues" evidence="1">
    <location>
        <begin position="28"/>
        <end position="41"/>
    </location>
</feature>
<protein>
    <submittedName>
        <fullName evidence="2">Uncharacterized protein</fullName>
    </submittedName>
</protein>
<organism evidence="2">
    <name type="scientific">uncultured Solirubrobacteraceae bacterium</name>
    <dbReference type="NCBI Taxonomy" id="1162706"/>
    <lineage>
        <taxon>Bacteria</taxon>
        <taxon>Bacillati</taxon>
        <taxon>Actinomycetota</taxon>
        <taxon>Thermoleophilia</taxon>
        <taxon>Solirubrobacterales</taxon>
        <taxon>Solirubrobacteraceae</taxon>
        <taxon>environmental samples</taxon>
    </lineage>
</organism>
<name>A0A6J4SRT8_9ACTN</name>
<dbReference type="EMBL" id="CADCVP010000217">
    <property type="protein sequence ID" value="CAA9503547.1"/>
    <property type="molecule type" value="Genomic_DNA"/>
</dbReference>
<feature type="non-terminal residue" evidence="2">
    <location>
        <position position="1"/>
    </location>
</feature>
<feature type="non-terminal residue" evidence="2">
    <location>
        <position position="94"/>
    </location>
</feature>
<feature type="region of interest" description="Disordered" evidence="1">
    <location>
        <begin position="18"/>
        <end position="46"/>
    </location>
</feature>
<accession>A0A6J4SRT8</accession>